<comment type="caution">
    <text evidence="1">The sequence shown here is derived from an EMBL/GenBank/DDBJ whole genome shotgun (WGS) entry which is preliminary data.</text>
</comment>
<reference evidence="1 2" key="1">
    <citation type="journal article" date="2015" name="Genome Biol. Evol.">
        <title>Characterization of Three Mycobacterium spp. with Potential Use in Bioremediation by Genome Sequencing and Comparative Genomics.</title>
        <authorList>
            <person name="Das S."/>
            <person name="Pettersson B.M."/>
            <person name="Behra P.R."/>
            <person name="Ramesh M."/>
            <person name="Dasgupta S."/>
            <person name="Bhattacharya A."/>
            <person name="Kirsebom L.A."/>
        </authorList>
    </citation>
    <scope>NUCLEOTIDE SEQUENCE [LARGE SCALE GENOMIC DNA]</scope>
    <source>
        <strain evidence="1 2">DSM 43826</strain>
    </source>
</reference>
<dbReference type="EMBL" id="JYNL01000043">
    <property type="protein sequence ID" value="KMO72495.1"/>
    <property type="molecule type" value="Genomic_DNA"/>
</dbReference>
<evidence type="ECO:0000313" key="1">
    <source>
        <dbReference type="EMBL" id="KMO72495.1"/>
    </source>
</evidence>
<organism evidence="1 2">
    <name type="scientific">Mycolicibacterium chlorophenolicum</name>
    <dbReference type="NCBI Taxonomy" id="37916"/>
    <lineage>
        <taxon>Bacteria</taxon>
        <taxon>Bacillati</taxon>
        <taxon>Actinomycetota</taxon>
        <taxon>Actinomycetes</taxon>
        <taxon>Mycobacteriales</taxon>
        <taxon>Mycobacteriaceae</taxon>
        <taxon>Mycolicibacterium</taxon>
    </lineage>
</organism>
<dbReference type="PATRIC" id="fig|37916.4.peg.3945"/>
<proteinExistence type="predicted"/>
<name>A0A0J6VNA4_9MYCO</name>
<evidence type="ECO:0000313" key="2">
    <source>
        <dbReference type="Proteomes" id="UP000036513"/>
    </source>
</evidence>
<keyword evidence="2" id="KW-1185">Reference proteome</keyword>
<protein>
    <submittedName>
        <fullName evidence="1">Uncharacterized protein</fullName>
    </submittedName>
</protein>
<sequence length="70" mass="7469">MMLSGAGLVVLVTNSLLHHQRQQWIGCMAYAAPIGLIGAAVIQMVEPGALTVARLGLVGPRRPRCSWESD</sequence>
<dbReference type="AlphaFoldDB" id="A0A0J6VNA4"/>
<dbReference type="Proteomes" id="UP000036513">
    <property type="component" value="Unassembled WGS sequence"/>
</dbReference>
<gene>
    <name evidence="1" type="ORF">MCHLDSM_03978</name>
</gene>
<accession>A0A0J6VNA4</accession>